<dbReference type="CDD" id="cd18037">
    <property type="entry name" value="DEXSc_Pif1_like"/>
    <property type="match status" value="1"/>
</dbReference>
<evidence type="ECO:0000256" key="7">
    <source>
        <dbReference type="ARBA" id="ARBA00023128"/>
    </source>
</evidence>
<dbReference type="GO" id="GO:0003677">
    <property type="term" value="F:DNA binding"/>
    <property type="evidence" value="ECO:0007669"/>
    <property type="project" value="UniProtKB-KW"/>
</dbReference>
<protein>
    <recommendedName>
        <fullName evidence="12">ATP-dependent DNA helicase PIF1</fullName>
        <ecNumber evidence="12">5.6.2.3</ecNumber>
    </recommendedName>
    <alternativeName>
        <fullName evidence="12">DNA 5'-3' helicase PIF1</fullName>
    </alternativeName>
    <alternativeName>
        <fullName evidence="12">DNA repair and recombination helicase PIF1</fullName>
    </alternativeName>
</protein>
<keyword evidence="8 12" id="KW-0233">DNA recombination</keyword>
<evidence type="ECO:0000256" key="2">
    <source>
        <dbReference type="ARBA" id="ARBA00022763"/>
    </source>
</evidence>
<evidence type="ECO:0000313" key="16">
    <source>
        <dbReference type="Proteomes" id="UP000789706"/>
    </source>
</evidence>
<comment type="function">
    <text evidence="12">DNA-dependent ATPase and 5'-3' DNA helicase required for the maintenance of both mitochondrial and nuclear genome stability.</text>
</comment>
<gene>
    <name evidence="12" type="primary">PIF1</name>
    <name evidence="15" type="ORF">DEBURN_LOCUS3266</name>
</gene>
<dbReference type="GO" id="GO:0000723">
    <property type="term" value="P:telomere maintenance"/>
    <property type="evidence" value="ECO:0007669"/>
    <property type="project" value="InterPro"/>
</dbReference>
<evidence type="ECO:0000256" key="5">
    <source>
        <dbReference type="ARBA" id="ARBA00022840"/>
    </source>
</evidence>
<comment type="caution">
    <text evidence="12">Lacks conserved residue(s) required for the propagation of feature annotation.</text>
</comment>
<keyword evidence="7 12" id="KW-0496">Mitochondrion</keyword>
<keyword evidence="2 12" id="KW-0227">DNA damage</keyword>
<evidence type="ECO:0000256" key="4">
    <source>
        <dbReference type="ARBA" id="ARBA00022806"/>
    </source>
</evidence>
<name>A0A9N8Z8P5_9GLOM</name>
<dbReference type="SMART" id="SM00382">
    <property type="entry name" value="AAA"/>
    <property type="match status" value="1"/>
</dbReference>
<keyword evidence="3 12" id="KW-0378">Hydrolase</keyword>
<evidence type="ECO:0000256" key="11">
    <source>
        <dbReference type="ARBA" id="ARBA00023242"/>
    </source>
</evidence>
<dbReference type="CDD" id="cd18809">
    <property type="entry name" value="SF1_C_RecD"/>
    <property type="match status" value="1"/>
</dbReference>
<keyword evidence="10 12" id="KW-0413">Isomerase</keyword>
<dbReference type="Pfam" id="PF05970">
    <property type="entry name" value="PIF1"/>
    <property type="match status" value="1"/>
</dbReference>
<dbReference type="InterPro" id="IPR003593">
    <property type="entry name" value="AAA+_ATPase"/>
</dbReference>
<comment type="subunit">
    <text evidence="12">Monomer.</text>
</comment>
<evidence type="ECO:0000313" key="15">
    <source>
        <dbReference type="EMBL" id="CAG8473287.1"/>
    </source>
</evidence>
<dbReference type="InterPro" id="IPR051055">
    <property type="entry name" value="PIF1_helicase"/>
</dbReference>
<evidence type="ECO:0000256" key="9">
    <source>
        <dbReference type="ARBA" id="ARBA00023204"/>
    </source>
</evidence>
<comment type="similarity">
    <text evidence="12">Belongs to the helicase family. PIF1 subfamily.</text>
</comment>
<dbReference type="GO" id="GO:0005524">
    <property type="term" value="F:ATP binding"/>
    <property type="evidence" value="ECO:0007669"/>
    <property type="project" value="UniProtKB-UniRule"/>
</dbReference>
<dbReference type="HAMAP" id="MF_03176">
    <property type="entry name" value="PIF1"/>
    <property type="match status" value="1"/>
</dbReference>
<dbReference type="AlphaFoldDB" id="A0A9N8Z8P5"/>
<feature type="domain" description="AAA+ ATPase" evidence="14">
    <location>
        <begin position="203"/>
        <end position="531"/>
    </location>
</feature>
<keyword evidence="5 12" id="KW-0067">ATP-binding</keyword>
<keyword evidence="16" id="KW-1185">Reference proteome</keyword>
<dbReference type="PANTHER" id="PTHR47642:SF5">
    <property type="entry name" value="ATP-DEPENDENT DNA HELICASE"/>
    <property type="match status" value="1"/>
</dbReference>
<evidence type="ECO:0000256" key="13">
    <source>
        <dbReference type="SAM" id="MobiDB-lite"/>
    </source>
</evidence>
<feature type="region of interest" description="Disordered" evidence="13">
    <location>
        <begin position="633"/>
        <end position="654"/>
    </location>
</feature>
<dbReference type="GO" id="GO:0043139">
    <property type="term" value="F:5'-3' DNA helicase activity"/>
    <property type="evidence" value="ECO:0007669"/>
    <property type="project" value="UniProtKB-UniRule"/>
</dbReference>
<evidence type="ECO:0000256" key="1">
    <source>
        <dbReference type="ARBA" id="ARBA00022741"/>
    </source>
</evidence>
<feature type="DNA-binding region" evidence="12">
    <location>
        <begin position="583"/>
        <end position="602"/>
    </location>
</feature>
<keyword evidence="9 12" id="KW-0234">DNA repair</keyword>
<dbReference type="GO" id="GO:0016787">
    <property type="term" value="F:hydrolase activity"/>
    <property type="evidence" value="ECO:0007669"/>
    <property type="project" value="UniProtKB-KW"/>
</dbReference>
<sequence>MPKTKNTTRPLQAYFTSVPTSERKSATAAFATASSLMEKSSQPRRMIPREKVRRPNSVIRNKAEVSVKYVKTEEEEGIQTINKRNFQNKPIKKEKDWGLIKEVTNKYQNEHNNNVSVKKEEKRNLDFEVSKQKPTNYTESSQDDFFDDSLSDDDCWNEKTKERWLDLKRSLSEDCSEVPITTMSQEKKLTKEQLKIYDLALNSRDGIFFTGSAGSGKSMLLQRIITALKNKLGSESVAVTAPTGVAAINVSGNTLHWFAGIGKGEEDEKILLKKVKNNMSAKTRWLKVEVLIIDEISMLDGILFDKLEFIARRIRNSNQPFGGIQIIVTGDFFQLPPIANANTKVKFCFEVASWKKCIKNTIQLTQVFRQKETELINILNDIRVGKITEKSSELIKSLKKPEYPDDGILPTELFPRNFEVNNANLAQLEKIKHKSHSFFAKDWQPDKIGQLEKLDKNCLAPKVLVLKREAQVMLIKNTSKELVNGSRGVVIGFRSIATNQDFYKGEEETLNVGDLEPIVRFDNNIVMPVKEAEWTLNGMGEVILARRQQIPLILAWAISIHKSQGQTLARVKVDLKRVFEKGQAYVALSRATSIKTIHVLGFDEKKVMVHEKVKEYYASLSTNLYISEVKDEYGDSKPKDKENEKTKEYCNPLNSNSLASEVKNESHDIKNEISQKYYTSPAAKVKNEYNDIKSEIYNRVNKRKAQEIDDGDSSDSCVITGYKSIKTE</sequence>
<evidence type="ECO:0000256" key="3">
    <source>
        <dbReference type="ARBA" id="ARBA00022801"/>
    </source>
</evidence>
<evidence type="ECO:0000259" key="14">
    <source>
        <dbReference type="SMART" id="SM00382"/>
    </source>
</evidence>
<proteinExistence type="inferred from homology"/>
<evidence type="ECO:0000256" key="10">
    <source>
        <dbReference type="ARBA" id="ARBA00023235"/>
    </source>
</evidence>
<reference evidence="15" key="1">
    <citation type="submission" date="2021-06" db="EMBL/GenBank/DDBJ databases">
        <authorList>
            <person name="Kallberg Y."/>
            <person name="Tangrot J."/>
            <person name="Rosling A."/>
        </authorList>
    </citation>
    <scope>NUCLEOTIDE SEQUENCE</scope>
    <source>
        <strain evidence="15">AZ414A</strain>
    </source>
</reference>
<dbReference type="Pfam" id="PF21530">
    <property type="entry name" value="Pif1_2B_dom"/>
    <property type="match status" value="1"/>
</dbReference>
<organism evidence="15 16">
    <name type="scientific">Diversispora eburnea</name>
    <dbReference type="NCBI Taxonomy" id="1213867"/>
    <lineage>
        <taxon>Eukaryota</taxon>
        <taxon>Fungi</taxon>
        <taxon>Fungi incertae sedis</taxon>
        <taxon>Mucoromycota</taxon>
        <taxon>Glomeromycotina</taxon>
        <taxon>Glomeromycetes</taxon>
        <taxon>Diversisporales</taxon>
        <taxon>Diversisporaceae</taxon>
        <taxon>Diversispora</taxon>
    </lineage>
</organism>
<comment type="catalytic activity">
    <reaction evidence="12">
        <text>ATP + H2O = ADP + phosphate + H(+)</text>
        <dbReference type="Rhea" id="RHEA:13065"/>
        <dbReference type="ChEBI" id="CHEBI:15377"/>
        <dbReference type="ChEBI" id="CHEBI:15378"/>
        <dbReference type="ChEBI" id="CHEBI:30616"/>
        <dbReference type="ChEBI" id="CHEBI:43474"/>
        <dbReference type="ChEBI" id="CHEBI:456216"/>
        <dbReference type="EC" id="5.6.2.3"/>
    </reaction>
</comment>
<dbReference type="InterPro" id="IPR048293">
    <property type="entry name" value="PIF1_RRM3_pfh1"/>
</dbReference>
<feature type="compositionally biased region" description="Basic and acidic residues" evidence="13">
    <location>
        <begin position="633"/>
        <end position="648"/>
    </location>
</feature>
<dbReference type="GO" id="GO:0005634">
    <property type="term" value="C:nucleus"/>
    <property type="evidence" value="ECO:0007669"/>
    <property type="project" value="UniProtKB-SubCell"/>
</dbReference>
<evidence type="ECO:0000256" key="6">
    <source>
        <dbReference type="ARBA" id="ARBA00023125"/>
    </source>
</evidence>
<dbReference type="GO" id="GO:0006310">
    <property type="term" value="P:DNA recombination"/>
    <property type="evidence" value="ECO:0007669"/>
    <property type="project" value="UniProtKB-UniRule"/>
</dbReference>
<comment type="subcellular location">
    <subcellularLocation>
        <location evidence="12">Nucleus</location>
    </subcellularLocation>
    <subcellularLocation>
        <location evidence="12">Mitochondrion</location>
    </subcellularLocation>
</comment>
<evidence type="ECO:0000256" key="12">
    <source>
        <dbReference type="HAMAP-Rule" id="MF_03176"/>
    </source>
</evidence>
<dbReference type="EC" id="5.6.2.3" evidence="12"/>
<dbReference type="Proteomes" id="UP000789706">
    <property type="component" value="Unassembled WGS sequence"/>
</dbReference>
<comment type="cofactor">
    <cofactor evidence="12">
        <name>Mg(2+)</name>
        <dbReference type="ChEBI" id="CHEBI:18420"/>
    </cofactor>
</comment>
<comment type="caution">
    <text evidence="15">The sequence shown here is derived from an EMBL/GenBank/DDBJ whole genome shotgun (WGS) entry which is preliminary data.</text>
</comment>
<dbReference type="GO" id="GO:0005739">
    <property type="term" value="C:mitochondrion"/>
    <property type="evidence" value="ECO:0007669"/>
    <property type="project" value="UniProtKB-SubCell"/>
</dbReference>
<dbReference type="PANTHER" id="PTHR47642">
    <property type="entry name" value="ATP-DEPENDENT DNA HELICASE"/>
    <property type="match status" value="1"/>
</dbReference>
<evidence type="ECO:0000256" key="8">
    <source>
        <dbReference type="ARBA" id="ARBA00023172"/>
    </source>
</evidence>
<dbReference type="EMBL" id="CAJVPK010000202">
    <property type="protein sequence ID" value="CAG8473287.1"/>
    <property type="molecule type" value="Genomic_DNA"/>
</dbReference>
<dbReference type="InterPro" id="IPR027417">
    <property type="entry name" value="P-loop_NTPase"/>
</dbReference>
<dbReference type="SUPFAM" id="SSF52540">
    <property type="entry name" value="P-loop containing nucleoside triphosphate hydrolases"/>
    <property type="match status" value="2"/>
</dbReference>
<dbReference type="InterPro" id="IPR049163">
    <property type="entry name" value="Pif1-like_2B_dom"/>
</dbReference>
<keyword evidence="4 12" id="KW-0347">Helicase</keyword>
<accession>A0A9N8Z8P5</accession>
<dbReference type="GO" id="GO:0006281">
    <property type="term" value="P:DNA repair"/>
    <property type="evidence" value="ECO:0007669"/>
    <property type="project" value="UniProtKB-UniRule"/>
</dbReference>
<dbReference type="Gene3D" id="3.40.50.300">
    <property type="entry name" value="P-loop containing nucleotide triphosphate hydrolases"/>
    <property type="match status" value="2"/>
</dbReference>
<keyword evidence="6 12" id="KW-0238">DNA-binding</keyword>
<keyword evidence="11 12" id="KW-0539">Nucleus</keyword>
<dbReference type="InterPro" id="IPR010285">
    <property type="entry name" value="DNA_helicase_pif1-like_DEAD"/>
</dbReference>
<dbReference type="OrthoDB" id="5578775at2759"/>
<keyword evidence="1 12" id="KW-0547">Nucleotide-binding</keyword>